<dbReference type="PROSITE" id="PS50405">
    <property type="entry name" value="GST_CTER"/>
    <property type="match status" value="1"/>
</dbReference>
<dbReference type="EMBL" id="CAJVCH010567771">
    <property type="protein sequence ID" value="CAG7832943.1"/>
    <property type="molecule type" value="Genomic_DNA"/>
</dbReference>
<evidence type="ECO:0000259" key="3">
    <source>
        <dbReference type="PROSITE" id="PS50405"/>
    </source>
</evidence>
<reference evidence="4" key="1">
    <citation type="submission" date="2021-06" db="EMBL/GenBank/DDBJ databases">
        <authorList>
            <person name="Hodson N. C."/>
            <person name="Mongue J. A."/>
            <person name="Jaron S. K."/>
        </authorList>
    </citation>
    <scope>NUCLEOTIDE SEQUENCE</scope>
</reference>
<evidence type="ECO:0008006" key="6">
    <source>
        <dbReference type="Google" id="ProtNLM"/>
    </source>
</evidence>
<evidence type="ECO:0000256" key="1">
    <source>
        <dbReference type="ARBA" id="ARBA00011738"/>
    </source>
</evidence>
<dbReference type="InterPro" id="IPR040079">
    <property type="entry name" value="Glutathione_S-Trfase"/>
</dbReference>
<evidence type="ECO:0000313" key="4">
    <source>
        <dbReference type="EMBL" id="CAG7832943.1"/>
    </source>
</evidence>
<dbReference type="InterPro" id="IPR010987">
    <property type="entry name" value="Glutathione-S-Trfase_C-like"/>
</dbReference>
<dbReference type="OrthoDB" id="2309723at2759"/>
<proteinExistence type="predicted"/>
<dbReference type="InterPro" id="IPR004045">
    <property type="entry name" value="Glutathione_S-Trfase_N"/>
</dbReference>
<dbReference type="SFLD" id="SFLDG00358">
    <property type="entry name" value="Main_(cytGST)"/>
    <property type="match status" value="1"/>
</dbReference>
<name>A0A8J2LJ94_9HEXA</name>
<evidence type="ECO:0000313" key="5">
    <source>
        <dbReference type="Proteomes" id="UP000708208"/>
    </source>
</evidence>
<gene>
    <name evidence="4" type="ORF">AFUS01_LOCUS42597</name>
</gene>
<dbReference type="FunFam" id="1.20.1050.10:FF:000007">
    <property type="entry name" value="Glutathione S-transferase 1-1"/>
    <property type="match status" value="1"/>
</dbReference>
<dbReference type="GO" id="GO:0006749">
    <property type="term" value="P:glutathione metabolic process"/>
    <property type="evidence" value="ECO:0007669"/>
    <property type="project" value="TreeGrafter"/>
</dbReference>
<dbReference type="PANTHER" id="PTHR43969">
    <property type="entry name" value="GLUTATHIONE S TRANSFERASE D10, ISOFORM A-RELATED"/>
    <property type="match status" value="1"/>
</dbReference>
<dbReference type="GO" id="GO:0004364">
    <property type="term" value="F:glutathione transferase activity"/>
    <property type="evidence" value="ECO:0007669"/>
    <property type="project" value="TreeGrafter"/>
</dbReference>
<dbReference type="PANTHER" id="PTHR43969:SF9">
    <property type="entry name" value="GLUTATHIONE S TRANSFERASE D10, ISOFORM A-RELATED"/>
    <property type="match status" value="1"/>
</dbReference>
<comment type="subunit">
    <text evidence="1">Homodimer.</text>
</comment>
<dbReference type="CDD" id="cd03045">
    <property type="entry name" value="GST_N_Delta_Epsilon"/>
    <property type="match status" value="1"/>
</dbReference>
<keyword evidence="5" id="KW-1185">Reference proteome</keyword>
<dbReference type="Proteomes" id="UP000708208">
    <property type="component" value="Unassembled WGS sequence"/>
</dbReference>
<dbReference type="PROSITE" id="PS50404">
    <property type="entry name" value="GST_NTER"/>
    <property type="match status" value="1"/>
</dbReference>
<organism evidence="4 5">
    <name type="scientific">Allacma fusca</name>
    <dbReference type="NCBI Taxonomy" id="39272"/>
    <lineage>
        <taxon>Eukaryota</taxon>
        <taxon>Metazoa</taxon>
        <taxon>Ecdysozoa</taxon>
        <taxon>Arthropoda</taxon>
        <taxon>Hexapoda</taxon>
        <taxon>Collembola</taxon>
        <taxon>Symphypleona</taxon>
        <taxon>Sminthuridae</taxon>
        <taxon>Allacma</taxon>
    </lineage>
</organism>
<feature type="domain" description="GST C-terminal" evidence="3">
    <location>
        <begin position="105"/>
        <end position="223"/>
    </location>
</feature>
<comment type="caution">
    <text evidence="4">The sequence shown here is derived from an EMBL/GenBank/DDBJ whole genome shotgun (WGS) entry which is preliminary data.</text>
</comment>
<protein>
    <recommendedName>
        <fullName evidence="6">Glutathione S-transferase</fullName>
    </recommendedName>
</protein>
<dbReference type="AlphaFoldDB" id="A0A8J2LJ94"/>
<sequence>MDEQMSVPLVGQNIIFRMGIDCYYNPMSSPSRAVLLTAKYLGVHMNLKLVNLQAGDHMKPEFLRMNPLHTIPTLDDDGFYLYESRAVIQYLANEYGTDEKLYPKNSKARFLVDQKLMFDQGTLYPAFVSAYLGKVFLGTQINPSDVAKLNQALKDTNSFLSETNYIAGNNLTIADFVVVTTLSTISACGHDVTSDYPAIKRYMDKLKTEILGFQELNQQGADMFGQFVVSALKK</sequence>
<dbReference type="InterPro" id="IPR004046">
    <property type="entry name" value="GST_C"/>
</dbReference>
<accession>A0A8J2LJ94</accession>
<dbReference type="CDD" id="cd03177">
    <property type="entry name" value="GST_C_Delta_Epsilon"/>
    <property type="match status" value="1"/>
</dbReference>
<dbReference type="FunFam" id="3.40.30.10:FF:000034">
    <property type="entry name" value="glutathione S-transferase 1"/>
    <property type="match status" value="1"/>
</dbReference>
<evidence type="ECO:0000259" key="2">
    <source>
        <dbReference type="PROSITE" id="PS50404"/>
    </source>
</evidence>
<feature type="domain" description="GST N-terminal" evidence="2">
    <location>
        <begin position="18"/>
        <end position="99"/>
    </location>
</feature>
<dbReference type="SFLD" id="SFLDS00019">
    <property type="entry name" value="Glutathione_Transferase_(cytos"/>
    <property type="match status" value="1"/>
</dbReference>
<dbReference type="SFLD" id="SFLDG01153">
    <property type="entry name" value="Main.4:_Theta-like"/>
    <property type="match status" value="1"/>
</dbReference>
<dbReference type="Pfam" id="PF02798">
    <property type="entry name" value="GST_N"/>
    <property type="match status" value="1"/>
</dbReference>
<dbReference type="Pfam" id="PF14497">
    <property type="entry name" value="GST_C_3"/>
    <property type="match status" value="1"/>
</dbReference>